<dbReference type="Proteomes" id="UP000325636">
    <property type="component" value="Unassembled WGS sequence"/>
</dbReference>
<dbReference type="RefSeq" id="WP_150977818.1">
    <property type="nucleotide sequence ID" value="NZ_SRLN01000012.1"/>
</dbReference>
<evidence type="ECO:0000256" key="2">
    <source>
        <dbReference type="ARBA" id="ARBA00022676"/>
    </source>
</evidence>
<keyword evidence="5" id="KW-0802">TPR repeat</keyword>
<dbReference type="Gene3D" id="3.40.50.2000">
    <property type="entry name" value="Glycogen Phosphorylase B"/>
    <property type="match status" value="1"/>
</dbReference>
<evidence type="ECO:0000313" key="8">
    <source>
        <dbReference type="Proteomes" id="UP000325636"/>
    </source>
</evidence>
<dbReference type="EMBL" id="SRLN01000012">
    <property type="protein sequence ID" value="KAB0242371.1"/>
    <property type="molecule type" value="Genomic_DNA"/>
</dbReference>
<dbReference type="AlphaFoldDB" id="A0A5J5LY44"/>
<keyword evidence="2" id="KW-0328">Glycosyltransferase</keyword>
<sequence length="719" mass="83957">MSWQNEVTTALENNQYDIVSQFYEQLIERETTEISYYWYLGLSYLLQGREEEAQATWLFVFTQGDEQETESWLLELSNILTTEANRQLELENLEVSWLIRKHLQEINPSYLDNLLHLTLVEIKLNRFDPQQLQEWQILELITQGSVNSQLLERVVIAVIPYAHEYTIELVRLSLPYLGNSPELLNHVITVTRYFAFEKYQPIYSVDLAEAFLPLYPGNLYLIANLFWFYVSVPNYPRGIHLIKEFKDKSQTIDLKMFSQSLLFSGSLRASKWSDIPSVCQEYKHLIKEFLEKKPQDIHPLVREALLTVMNPIFYYEDNPKENRPLLNQIGSFFQETYKEMLGFQEEKFDKPKQYNPDKKLKIGYIAQTLKRHPVGLLSRWTINYHNREQFDIHLYMVSQSVDEITKQWFSNPLNKIYYATADSLATYRKIKEDNIDILVDLDSGTGSMVVQVIALKPAPIQVNWLGFDGCGLPAVDYLLADPYVLPENAQEYYQEKIWCLPDAFVAVDGFEIDIPTLRREDLDIDNDAIIYLSSQTAIKRNPAMIRLQMQIIKSVPNSYFLIQGLADDNSLWDLLCQIAAEVGVETNRIKMLPLYQTETYRANLAIADVVLDTYPFNGGTTTLETLWMGIPLVVKVGQQWSSRNGYTLMMNAGITEGIAWSDEEYVQWGIKLGLDKNLREEVRWKLRKSRHTSPLWNTKQFTRNLETAYRQMWNIYCQS</sequence>
<evidence type="ECO:0000256" key="4">
    <source>
        <dbReference type="ARBA" id="ARBA00022737"/>
    </source>
</evidence>
<dbReference type="GO" id="GO:0016757">
    <property type="term" value="F:glycosyltransferase activity"/>
    <property type="evidence" value="ECO:0007669"/>
    <property type="project" value="UniProtKB-KW"/>
</dbReference>
<reference evidence="8" key="1">
    <citation type="submission" date="2019-04" db="EMBL/GenBank/DDBJ databases">
        <title>Microviridin 1777: A Toxic Chymotrypsin Inhibitor Discovered by a Metabologenomic Approach.</title>
        <authorList>
            <person name="Sieber S."/>
            <person name="Grendelmeier S.M."/>
            <person name="Harris L.A."/>
            <person name="Mitchell D.A."/>
            <person name="Gademann K."/>
        </authorList>
    </citation>
    <scope>NUCLEOTIDE SEQUENCE [LARGE SCALE GENOMIC DNA]</scope>
    <source>
        <strain evidence="8">EAWAG127a</strain>
    </source>
</reference>
<comment type="pathway">
    <text evidence="1">Protein modification; protein glycosylation.</text>
</comment>
<accession>A0A5J5LY44</accession>
<dbReference type="SUPFAM" id="SSF48452">
    <property type="entry name" value="TPR-like"/>
    <property type="match status" value="1"/>
</dbReference>
<comment type="caution">
    <text evidence="7">The sequence shown here is derived from an EMBL/GenBank/DDBJ whole genome shotgun (WGS) entry which is preliminary data.</text>
</comment>
<dbReference type="Gene3D" id="3.40.50.11380">
    <property type="match status" value="1"/>
</dbReference>
<keyword evidence="3 7" id="KW-0808">Transferase</keyword>
<name>A0A5J5LY44_MICAE</name>
<proteinExistence type="predicted"/>
<dbReference type="PANTHER" id="PTHR44835">
    <property type="entry name" value="UDP-N-ACETYLGLUCOSAMINE--PEPTIDE N-ACETYLGLUCOSAMINYLTRANSFERASE SPINDLY-RELATED"/>
    <property type="match status" value="1"/>
</dbReference>
<dbReference type="InterPro" id="IPR011990">
    <property type="entry name" value="TPR-like_helical_dom_sf"/>
</dbReference>
<evidence type="ECO:0000256" key="5">
    <source>
        <dbReference type="ARBA" id="ARBA00022803"/>
    </source>
</evidence>
<evidence type="ECO:0000256" key="3">
    <source>
        <dbReference type="ARBA" id="ARBA00022679"/>
    </source>
</evidence>
<evidence type="ECO:0000259" key="6">
    <source>
        <dbReference type="Pfam" id="PF13844"/>
    </source>
</evidence>
<protein>
    <submittedName>
        <fullName evidence="7">O-linked N-acetylglucosamine transferase, SPINDLY family protein</fullName>
    </submittedName>
</protein>
<organism evidence="7 8">
    <name type="scientific">Microcystis aeruginosa EAWAG127a</name>
    <dbReference type="NCBI Taxonomy" id="2529855"/>
    <lineage>
        <taxon>Bacteria</taxon>
        <taxon>Bacillati</taxon>
        <taxon>Cyanobacteriota</taxon>
        <taxon>Cyanophyceae</taxon>
        <taxon>Oscillatoriophycideae</taxon>
        <taxon>Chroococcales</taxon>
        <taxon>Microcystaceae</taxon>
        <taxon>Microcystis</taxon>
    </lineage>
</organism>
<dbReference type="PANTHER" id="PTHR44835:SF1">
    <property type="entry name" value="PROTEIN O-GLCNAC TRANSFERASE"/>
    <property type="match status" value="1"/>
</dbReference>
<feature type="domain" description="O-GlcNAc transferase C-terminal" evidence="6">
    <location>
        <begin position="347"/>
        <end position="508"/>
    </location>
</feature>
<dbReference type="Pfam" id="PF13844">
    <property type="entry name" value="Glyco_transf_41"/>
    <property type="match status" value="2"/>
</dbReference>
<feature type="domain" description="O-GlcNAc transferase C-terminal" evidence="6">
    <location>
        <begin position="518"/>
        <end position="705"/>
    </location>
</feature>
<dbReference type="InterPro" id="IPR051939">
    <property type="entry name" value="Glycosyltr_41/O-GlcNAc_trsf"/>
</dbReference>
<keyword evidence="4" id="KW-0677">Repeat</keyword>
<evidence type="ECO:0000313" key="7">
    <source>
        <dbReference type="EMBL" id="KAB0242371.1"/>
    </source>
</evidence>
<dbReference type="SUPFAM" id="SSF53756">
    <property type="entry name" value="UDP-Glycosyltransferase/glycogen phosphorylase"/>
    <property type="match status" value="1"/>
</dbReference>
<evidence type="ECO:0000256" key="1">
    <source>
        <dbReference type="ARBA" id="ARBA00004922"/>
    </source>
</evidence>
<gene>
    <name evidence="7" type="ORF">EZJ55_19270</name>
</gene>
<dbReference type="InterPro" id="IPR029489">
    <property type="entry name" value="OGT/SEC/SPY_C"/>
</dbReference>